<keyword evidence="1" id="KW-0812">Transmembrane</keyword>
<feature type="transmembrane region" description="Helical" evidence="1">
    <location>
        <begin position="82"/>
        <end position="107"/>
    </location>
</feature>
<dbReference type="RefSeq" id="WP_289606939.1">
    <property type="nucleotide sequence ID" value="NZ_JAUDCG010000007.1"/>
</dbReference>
<evidence type="ECO:0000313" key="2">
    <source>
        <dbReference type="EMBL" id="MDM8156467.1"/>
    </source>
</evidence>
<name>A0ABT7UA10_9FIRM</name>
<gene>
    <name evidence="2" type="ORF">QUV96_02300</name>
</gene>
<dbReference type="Proteomes" id="UP001529340">
    <property type="component" value="Unassembled WGS sequence"/>
</dbReference>
<evidence type="ECO:0000313" key="3">
    <source>
        <dbReference type="Proteomes" id="UP001529340"/>
    </source>
</evidence>
<comment type="caution">
    <text evidence="2">The sequence shown here is derived from an EMBL/GenBank/DDBJ whole genome shotgun (WGS) entry which is preliminary data.</text>
</comment>
<organism evidence="2 3">
    <name type="scientific">Amedibacillus dolichus</name>
    <dbReference type="NCBI Taxonomy" id="31971"/>
    <lineage>
        <taxon>Bacteria</taxon>
        <taxon>Bacillati</taxon>
        <taxon>Bacillota</taxon>
        <taxon>Erysipelotrichia</taxon>
        <taxon>Erysipelotrichales</taxon>
        <taxon>Erysipelotrichaceae</taxon>
        <taxon>Amedibacillus</taxon>
    </lineage>
</organism>
<reference evidence="2 3" key="3">
    <citation type="submission" date="2023-06" db="EMBL/GenBank/DDBJ databases">
        <authorList>
            <person name="Zeman M."/>
            <person name="Kubasova T."/>
            <person name="Jahodarova E."/>
            <person name="Nykrynova M."/>
            <person name="Rychlik I."/>
        </authorList>
    </citation>
    <scope>NUCLEOTIDE SEQUENCE [LARGE SCALE GENOMIC DNA]</scope>
    <source>
        <strain evidence="2 3">ET39</strain>
    </source>
</reference>
<accession>A0ABT7UA10</accession>
<reference evidence="2 3" key="1">
    <citation type="submission" date="2023-06" db="EMBL/GenBank/DDBJ databases">
        <title>Identification and characterization of horizontal gene transfer across gut microbiota members of farm animals based on homology search.</title>
        <authorList>
            <person name="Schwarzerova J."/>
            <person name="Nykrynova M."/>
            <person name="Jureckova K."/>
            <person name="Cejkova D."/>
            <person name="Rychlik I."/>
        </authorList>
    </citation>
    <scope>NUCLEOTIDE SEQUENCE [LARGE SCALE GENOMIC DNA]</scope>
    <source>
        <strain evidence="2 3">ET39</strain>
    </source>
</reference>
<protein>
    <submittedName>
        <fullName evidence="2">Uncharacterized protein</fullName>
    </submittedName>
</protein>
<proteinExistence type="predicted"/>
<feature type="transmembrane region" description="Helical" evidence="1">
    <location>
        <begin position="21"/>
        <end position="43"/>
    </location>
</feature>
<evidence type="ECO:0000256" key="1">
    <source>
        <dbReference type="SAM" id="Phobius"/>
    </source>
</evidence>
<keyword evidence="1" id="KW-1133">Transmembrane helix</keyword>
<dbReference type="EMBL" id="JAUDCG010000007">
    <property type="protein sequence ID" value="MDM8156467.1"/>
    <property type="molecule type" value="Genomic_DNA"/>
</dbReference>
<keyword evidence="3" id="KW-1185">Reference proteome</keyword>
<reference evidence="3" key="2">
    <citation type="submission" date="2023-06" db="EMBL/GenBank/DDBJ databases">
        <title>Identification and characterization of horizontal gene transfer across gut microbiota members of farm animals based on homology search.</title>
        <authorList>
            <person name="Zeman M."/>
            <person name="Kubasova T."/>
            <person name="Jahodarova E."/>
            <person name="Nykrynova M."/>
            <person name="Rychlik I."/>
        </authorList>
    </citation>
    <scope>NUCLEOTIDE SEQUENCE [LARGE SCALE GENOMIC DNA]</scope>
    <source>
        <strain evidence="3">ET39</strain>
    </source>
</reference>
<feature type="transmembrane region" description="Helical" evidence="1">
    <location>
        <begin position="148"/>
        <end position="172"/>
    </location>
</feature>
<sequence>MIDYLDSFVDTRTKRRLLVKTLCWLGWLFWCGCALYTAVRLWMLSDYASLFSLLNDPSMELFPISRMVLSMMSIAQGSALDYGIAALSTLHIWEWVLLGTCLFLLYYSTHARLYLLWMLGMLLYVSGCGILFLQALSAVSLQDVVDSVWIIGIISAPWFVLVTLFVLCRLWATLRSYRKAMAYYVKEVIEASES</sequence>
<keyword evidence="1" id="KW-0472">Membrane</keyword>
<feature type="transmembrane region" description="Helical" evidence="1">
    <location>
        <begin position="114"/>
        <end position="136"/>
    </location>
</feature>